<proteinExistence type="predicted"/>
<keyword evidence="1" id="KW-1133">Transmembrane helix</keyword>
<gene>
    <name evidence="2" type="ORF">D2V08_03390</name>
</gene>
<reference evidence="2 3" key="1">
    <citation type="submission" date="2018-08" db="EMBL/GenBank/DDBJ databases">
        <title>Proposal of Muricauda 72 sp.nov. and Muricauda NH166 sp.nov., isolated from seawater.</title>
        <authorList>
            <person name="Cheng H."/>
            <person name="Wu Y.-H."/>
            <person name="Guo L.-L."/>
            <person name="Xu X.-W."/>
        </authorList>
    </citation>
    <scope>NUCLEOTIDE SEQUENCE [LARGE SCALE GENOMIC DNA]</scope>
    <source>
        <strain evidence="2 3">KCTC 22173</strain>
    </source>
</reference>
<keyword evidence="1" id="KW-0812">Transmembrane</keyword>
<protein>
    <submittedName>
        <fullName evidence="2">Uncharacterized protein</fullName>
    </submittedName>
</protein>
<sequence length="111" mass="12661">MSIGWYLLLIGIFILIYLALQIILMRKLHDMGGAQKMYFTSTLTSFVLLCLLREDFGDMADSAISPTSLLSSFLRLRDSVRYREVSLFGAAINFLWFGQLIAQTIGLIKFR</sequence>
<evidence type="ECO:0000256" key="1">
    <source>
        <dbReference type="SAM" id="Phobius"/>
    </source>
</evidence>
<dbReference type="EMBL" id="QXFH01000068">
    <property type="protein sequence ID" value="RIV36003.1"/>
    <property type="molecule type" value="Genomic_DNA"/>
</dbReference>
<feature type="transmembrane region" description="Helical" evidence="1">
    <location>
        <begin position="6"/>
        <end position="25"/>
    </location>
</feature>
<accession>A0A3A1N9Y9</accession>
<name>A0A3A1N9Y9_9FLAO</name>
<evidence type="ECO:0000313" key="2">
    <source>
        <dbReference type="EMBL" id="RIV36003.1"/>
    </source>
</evidence>
<keyword evidence="3" id="KW-1185">Reference proteome</keyword>
<evidence type="ECO:0000313" key="3">
    <source>
        <dbReference type="Proteomes" id="UP000266067"/>
    </source>
</evidence>
<organism evidence="2 3">
    <name type="scientific">Flagellimonas lutimaris</name>
    <dbReference type="NCBI Taxonomy" id="475082"/>
    <lineage>
        <taxon>Bacteria</taxon>
        <taxon>Pseudomonadati</taxon>
        <taxon>Bacteroidota</taxon>
        <taxon>Flavobacteriia</taxon>
        <taxon>Flavobacteriales</taxon>
        <taxon>Flavobacteriaceae</taxon>
        <taxon>Flagellimonas</taxon>
    </lineage>
</organism>
<feature type="transmembrane region" description="Helical" evidence="1">
    <location>
        <begin position="85"/>
        <end position="108"/>
    </location>
</feature>
<dbReference type="AlphaFoldDB" id="A0A3A1N9Y9"/>
<keyword evidence="1" id="KW-0472">Membrane</keyword>
<dbReference type="Proteomes" id="UP000266067">
    <property type="component" value="Unassembled WGS sequence"/>
</dbReference>
<comment type="caution">
    <text evidence="2">The sequence shown here is derived from an EMBL/GenBank/DDBJ whole genome shotgun (WGS) entry which is preliminary data.</text>
</comment>